<feature type="domain" description="Enhanced disease resistance 4-like N-terminal" evidence="3">
    <location>
        <begin position="9"/>
        <end position="40"/>
    </location>
</feature>
<dbReference type="OrthoDB" id="1930285at2759"/>
<feature type="region of interest" description="Disordered" evidence="1">
    <location>
        <begin position="328"/>
        <end position="385"/>
    </location>
</feature>
<reference evidence="4 5" key="1">
    <citation type="journal article" date="2020" name="Nat. Commun.">
        <title>Genome of Tripterygium wilfordii and identification of cytochrome P450 involved in triptolide biosynthesis.</title>
        <authorList>
            <person name="Tu L."/>
            <person name="Su P."/>
            <person name="Zhang Z."/>
            <person name="Gao L."/>
            <person name="Wang J."/>
            <person name="Hu T."/>
            <person name="Zhou J."/>
            <person name="Zhang Y."/>
            <person name="Zhao Y."/>
            <person name="Liu Y."/>
            <person name="Song Y."/>
            <person name="Tong Y."/>
            <person name="Lu Y."/>
            <person name="Yang J."/>
            <person name="Xu C."/>
            <person name="Jia M."/>
            <person name="Peters R.J."/>
            <person name="Huang L."/>
            <person name="Gao W."/>
        </authorList>
    </citation>
    <scope>NUCLEOTIDE SEQUENCE [LARGE SCALE GENOMIC DNA]</scope>
    <source>
        <strain evidence="5">cv. XIE 37</strain>
        <tissue evidence="4">Leaf</tissue>
    </source>
</reference>
<keyword evidence="5" id="KW-1185">Reference proteome</keyword>
<feature type="compositionally biased region" description="Polar residues" evidence="1">
    <location>
        <begin position="48"/>
        <end position="66"/>
    </location>
</feature>
<dbReference type="Pfam" id="PF22910">
    <property type="entry name" value="EDR4-like_1st"/>
    <property type="match status" value="1"/>
</dbReference>
<feature type="region of interest" description="Disordered" evidence="1">
    <location>
        <begin position="866"/>
        <end position="887"/>
    </location>
</feature>
<dbReference type="GO" id="GO:1900150">
    <property type="term" value="P:regulation of defense response to fungus"/>
    <property type="evidence" value="ECO:0007669"/>
    <property type="project" value="InterPro"/>
</dbReference>
<dbReference type="EMBL" id="JAAARO010000013">
    <property type="protein sequence ID" value="KAF5738402.1"/>
    <property type="molecule type" value="Genomic_DNA"/>
</dbReference>
<feature type="region of interest" description="Disordered" evidence="1">
    <location>
        <begin position="950"/>
        <end position="1028"/>
    </location>
</feature>
<dbReference type="PANTHER" id="PTHR31105:SF38">
    <property type="entry name" value="PROTEIN ENHANCED DISEASE RESISTANCE 4"/>
    <property type="match status" value="1"/>
</dbReference>
<feature type="region of interest" description="Disordered" evidence="1">
    <location>
        <begin position="45"/>
        <end position="99"/>
    </location>
</feature>
<proteinExistence type="predicted"/>
<evidence type="ECO:0000259" key="2">
    <source>
        <dbReference type="Pfam" id="PF11331"/>
    </source>
</evidence>
<dbReference type="FunCoup" id="A0A7J7CW90">
    <property type="interactions" value="234"/>
</dbReference>
<feature type="compositionally biased region" description="Low complexity" evidence="1">
    <location>
        <begin position="79"/>
        <end position="89"/>
    </location>
</feature>
<dbReference type="InterPro" id="IPR040244">
    <property type="entry name" value="EDR4-like"/>
</dbReference>
<evidence type="ECO:0000259" key="3">
    <source>
        <dbReference type="Pfam" id="PF22910"/>
    </source>
</evidence>
<feature type="compositionally biased region" description="Polar residues" evidence="1">
    <location>
        <begin position="403"/>
        <end position="412"/>
    </location>
</feature>
<comment type="caution">
    <text evidence="4">The sequence shown here is derived from an EMBL/GenBank/DDBJ whole genome shotgun (WGS) entry which is preliminary data.</text>
</comment>
<feature type="compositionally biased region" description="Basic and acidic residues" evidence="1">
    <location>
        <begin position="486"/>
        <end position="495"/>
    </location>
</feature>
<organism evidence="4 5">
    <name type="scientific">Tripterygium wilfordii</name>
    <name type="common">Thunder God vine</name>
    <dbReference type="NCBI Taxonomy" id="458696"/>
    <lineage>
        <taxon>Eukaryota</taxon>
        <taxon>Viridiplantae</taxon>
        <taxon>Streptophyta</taxon>
        <taxon>Embryophyta</taxon>
        <taxon>Tracheophyta</taxon>
        <taxon>Spermatophyta</taxon>
        <taxon>Magnoliopsida</taxon>
        <taxon>eudicotyledons</taxon>
        <taxon>Gunneridae</taxon>
        <taxon>Pentapetalae</taxon>
        <taxon>rosids</taxon>
        <taxon>fabids</taxon>
        <taxon>Celastrales</taxon>
        <taxon>Celastraceae</taxon>
        <taxon>Tripterygium</taxon>
    </lineage>
</organism>
<accession>A0A7J7CW90</accession>
<name>A0A7J7CW90_TRIWF</name>
<dbReference type="Proteomes" id="UP000593562">
    <property type="component" value="Unassembled WGS sequence"/>
</dbReference>
<feature type="compositionally biased region" description="Basic and acidic residues" evidence="1">
    <location>
        <begin position="508"/>
        <end position="517"/>
    </location>
</feature>
<feature type="compositionally biased region" description="Polar residues" evidence="1">
    <location>
        <begin position="90"/>
        <end position="99"/>
    </location>
</feature>
<evidence type="ECO:0000313" key="5">
    <source>
        <dbReference type="Proteomes" id="UP000593562"/>
    </source>
</evidence>
<sequence>MTTDTPICRLVRCPKCRLVLPELADLPVYKCGGCGTVLQAKRRKDAAKSTNSNFRETNAVQMNSLDQDAEDKESHSSSHKASCGSSGDSDNGQLGNVNLLNEDQNDDFLEQNDLKGCSLSGEQLGGVNVSNEDQNNDFLEQNDPKDSSLSGDSDSEQLGGVNLSTEDQNDDFLEQNDQKDCSLSGDSDSEQLGEVNLSTEDQNDDFLEQNDRKDCSLSGDSDSEQLGGVNLSTEDQNDDFLEQNYQKDCGLSGDSDSEQFGGVNLSTEDQNDGSLEQNDQKDFGVSGACNNEQLRGGDLSNEDHIYETHHNESYERNIQHNGVPEVVCSPVDLPPRQNEELSPLEESNKEVDVNDENSPISRGKSDVESNDENNSTIKRSSTEKPVAINGMRQVVTAEGTGTARESISSDMLRSSPPEQMEHSQEGIAYVFDRVRSTDTLETTDFINPSSELSGKLIDLSKSPTTRSYHAYYDGCTSSLDGMDDQSPDHYRNSLERHRHPLKNSYKAPNRDVPEERPRRNKFLANGDAEMQHQARKFSSSLSGKMHKWNQDELQKPIGLGYPGGNRRSERDEYSSWLPSYQRGLPIGFESGSSSNQLHGSSSNQLHDEFHRHPSIHLHNKHEYTEQEKRKLLIMVNELQDQLNRTYNLNEETEGRDFAGIARENHMPMYYDHKAPEEQSFYNSNYPMFPGRFRQKSNWSQQSQVLHHKPFSGEATYGRHRMDSCLCCRPSDWHNSTQLPPFGPFHNKGGCRIHPSQSFHPSYGSCPSSPQQHLGLEFPLRSRETKSDDQRNKDHGVKRYLREKQYSGKKHLRPIAGAAPFITCRRCLKQLQLPADFLVFGRRCHRLKCGACSEVIKFSIRNGTHLVPYSPPNLKNPPPSEVGEYSDATDRRNLASASHPNESPKVGEVSYSDDYSFSKSCSSDVDPASFTPMHPVPGNAGDRKIPIDSLKSKQESNMSFSKESRNKGKNPVEGYMSAEPSASTSKARRISSEIEELPPRSSSPLHRLMGYSSPSEVIRGSGPASSRRS</sequence>
<feature type="compositionally biased region" description="Pro residues" evidence="1">
    <location>
        <begin position="868"/>
        <end position="879"/>
    </location>
</feature>
<feature type="compositionally biased region" description="Polar residues" evidence="1">
    <location>
        <begin position="264"/>
        <end position="277"/>
    </location>
</feature>
<feature type="compositionally biased region" description="Low complexity" evidence="1">
    <location>
        <begin position="590"/>
        <end position="604"/>
    </location>
</feature>
<dbReference type="Pfam" id="PF11331">
    <property type="entry name" value="Zn_ribbon_12"/>
    <property type="match status" value="1"/>
</dbReference>
<dbReference type="InterPro" id="IPR021480">
    <property type="entry name" value="Zinc_ribbon_12"/>
</dbReference>
<dbReference type="AlphaFoldDB" id="A0A7J7CW90"/>
<feature type="region of interest" description="Disordered" evidence="1">
    <location>
        <begin position="399"/>
        <end position="418"/>
    </location>
</feature>
<feature type="region of interest" description="Disordered" evidence="1">
    <location>
        <begin position="780"/>
        <end position="803"/>
    </location>
</feature>
<feature type="domain" description="Probable zinc-ribbon" evidence="2">
    <location>
        <begin position="815"/>
        <end position="859"/>
    </location>
</feature>
<protein>
    <recommendedName>
        <fullName evidence="6">Zinc-ribbon domain-containing protein</fullName>
    </recommendedName>
</protein>
<feature type="region of interest" description="Disordered" evidence="1">
    <location>
        <begin position="524"/>
        <end position="543"/>
    </location>
</feature>
<evidence type="ECO:0008006" key="6">
    <source>
        <dbReference type="Google" id="ProtNLM"/>
    </source>
</evidence>
<feature type="region of interest" description="Disordered" evidence="1">
    <location>
        <begin position="587"/>
        <end position="606"/>
    </location>
</feature>
<dbReference type="InParanoid" id="A0A7J7CW90"/>
<gene>
    <name evidence="4" type="ORF">HS088_TW13G01301</name>
</gene>
<evidence type="ECO:0000256" key="1">
    <source>
        <dbReference type="SAM" id="MobiDB-lite"/>
    </source>
</evidence>
<feature type="region of interest" description="Disordered" evidence="1">
    <location>
        <begin position="478"/>
        <end position="517"/>
    </location>
</feature>
<evidence type="ECO:0000313" key="4">
    <source>
        <dbReference type="EMBL" id="KAF5738402.1"/>
    </source>
</evidence>
<feature type="region of interest" description="Disordered" evidence="1">
    <location>
        <begin position="125"/>
        <end position="299"/>
    </location>
</feature>
<dbReference type="InterPro" id="IPR055126">
    <property type="entry name" value="EDR4-like_N"/>
</dbReference>
<feature type="compositionally biased region" description="Polar residues" evidence="1">
    <location>
        <begin position="128"/>
        <end position="139"/>
    </location>
</feature>
<dbReference type="PANTHER" id="PTHR31105">
    <property type="entry name" value="EXTRA-LARGE G-PROTEIN-LIKE"/>
    <property type="match status" value="1"/>
</dbReference>